<protein>
    <submittedName>
        <fullName evidence="2">Uncharacterized protein</fullName>
    </submittedName>
</protein>
<organism evidence="2 3">
    <name type="scientific">Phyllosticta capitalensis</name>
    <dbReference type="NCBI Taxonomy" id="121624"/>
    <lineage>
        <taxon>Eukaryota</taxon>
        <taxon>Fungi</taxon>
        <taxon>Dikarya</taxon>
        <taxon>Ascomycota</taxon>
        <taxon>Pezizomycotina</taxon>
        <taxon>Dothideomycetes</taxon>
        <taxon>Dothideomycetes incertae sedis</taxon>
        <taxon>Botryosphaeriales</taxon>
        <taxon>Phyllostictaceae</taxon>
        <taxon>Phyllosticta</taxon>
    </lineage>
</organism>
<reference evidence="2 3" key="1">
    <citation type="submission" date="2024-04" db="EMBL/GenBank/DDBJ databases">
        <title>Phyllosticta paracitricarpa is synonymous to the EU quarantine fungus P. citricarpa based on phylogenomic analyses.</title>
        <authorList>
            <consortium name="Lawrence Berkeley National Laboratory"/>
            <person name="Van Ingen-Buijs V.A."/>
            <person name="Van Westerhoven A.C."/>
            <person name="Haridas S."/>
            <person name="Skiadas P."/>
            <person name="Martin F."/>
            <person name="Groenewald J.Z."/>
            <person name="Crous P.W."/>
            <person name="Seidl M.F."/>
        </authorList>
    </citation>
    <scope>NUCLEOTIDE SEQUENCE [LARGE SCALE GENOMIC DNA]</scope>
    <source>
        <strain evidence="2 3">CBS 123374</strain>
    </source>
</reference>
<comment type="caution">
    <text evidence="2">The sequence shown here is derived from an EMBL/GenBank/DDBJ whole genome shotgun (WGS) entry which is preliminary data.</text>
</comment>
<name>A0ABR1YUI4_9PEZI</name>
<feature type="region of interest" description="Disordered" evidence="1">
    <location>
        <begin position="77"/>
        <end position="101"/>
    </location>
</feature>
<evidence type="ECO:0000313" key="3">
    <source>
        <dbReference type="Proteomes" id="UP001492380"/>
    </source>
</evidence>
<accession>A0ABR1YUI4</accession>
<sequence length="203" mass="23029">MLCSSLMEGWIDGRVDGIRKKKKKKKKKKQIGRPSACVCLCAYQRVAIYFVSTVLGRPPSLPPTAWAHPSVDCNGRLARPTLSRPAGDAGQPREPDEPCCQARSPPHCIQYMAKEERENRGRAIPRPATSDLCSKSTHDDARLATKEREKMTKENGGKKMVVWCRKERKRERERESNFVPGPRQSLDGWMEEEEGLFFADFVP</sequence>
<proteinExistence type="predicted"/>
<evidence type="ECO:0000256" key="1">
    <source>
        <dbReference type="SAM" id="MobiDB-lite"/>
    </source>
</evidence>
<gene>
    <name evidence="2" type="ORF">HDK90DRAFT_227003</name>
</gene>
<dbReference type="Proteomes" id="UP001492380">
    <property type="component" value="Unassembled WGS sequence"/>
</dbReference>
<feature type="region of interest" description="Disordered" evidence="1">
    <location>
        <begin position="116"/>
        <end position="140"/>
    </location>
</feature>
<evidence type="ECO:0000313" key="2">
    <source>
        <dbReference type="EMBL" id="KAK8238499.1"/>
    </source>
</evidence>
<keyword evidence="3" id="KW-1185">Reference proteome</keyword>
<dbReference type="EMBL" id="JBBWRZ010000004">
    <property type="protein sequence ID" value="KAK8238499.1"/>
    <property type="molecule type" value="Genomic_DNA"/>
</dbReference>